<feature type="compositionally biased region" description="Low complexity" evidence="7">
    <location>
        <begin position="8"/>
        <end position="27"/>
    </location>
</feature>
<reference evidence="9 10" key="1">
    <citation type="submission" date="2019-09" db="EMBL/GenBank/DDBJ databases">
        <authorList>
            <consortium name="DOE Joint Genome Institute"/>
            <person name="Mondo S.J."/>
            <person name="Navarro-Mendoza M.I."/>
            <person name="Perez-Arques C."/>
            <person name="Panchal S."/>
            <person name="Nicolas F.E."/>
            <person name="Ganguly P."/>
            <person name="Pangilinan J."/>
            <person name="Grigoriev I."/>
            <person name="Heitman J."/>
            <person name="Sanya K."/>
            <person name="Garre V."/>
        </authorList>
    </citation>
    <scope>NUCLEOTIDE SEQUENCE [LARGE SCALE GENOMIC DNA]</scope>
    <source>
        <strain evidence="9 10">MU402</strain>
    </source>
</reference>
<keyword evidence="6" id="KW-0175">Coiled coil</keyword>
<evidence type="ECO:0000256" key="3">
    <source>
        <dbReference type="ARBA" id="ARBA00023125"/>
    </source>
</evidence>
<feature type="domain" description="BHLH" evidence="8">
    <location>
        <begin position="210"/>
        <end position="261"/>
    </location>
</feature>
<dbReference type="Pfam" id="PF00010">
    <property type="entry name" value="HLH"/>
    <property type="match status" value="1"/>
</dbReference>
<dbReference type="PANTHER" id="PTHR15741:SF27">
    <property type="entry name" value="TRANSCRIPTION FACTOR AP-4"/>
    <property type="match status" value="1"/>
</dbReference>
<feature type="compositionally biased region" description="Low complexity" evidence="7">
    <location>
        <begin position="177"/>
        <end position="192"/>
    </location>
</feature>
<proteinExistence type="predicted"/>
<dbReference type="EMBL" id="JAAECE010000002">
    <property type="protein sequence ID" value="KAF1805682.1"/>
    <property type="molecule type" value="Genomic_DNA"/>
</dbReference>
<dbReference type="GO" id="GO:0046983">
    <property type="term" value="F:protein dimerization activity"/>
    <property type="evidence" value="ECO:0007669"/>
    <property type="project" value="InterPro"/>
</dbReference>
<feature type="region of interest" description="Disordered" evidence="7">
    <location>
        <begin position="360"/>
        <end position="424"/>
    </location>
</feature>
<dbReference type="PROSITE" id="PS50888">
    <property type="entry name" value="BHLH"/>
    <property type="match status" value="1"/>
</dbReference>
<evidence type="ECO:0000256" key="4">
    <source>
        <dbReference type="ARBA" id="ARBA00023163"/>
    </source>
</evidence>
<sequence>MEYDPAVSTHKASSITSTTSTSSSSTWESHHPQFNITPPSFKHLSSMEHDNFMIQNDDFISERIALHDGTPASVSLGESIDIKHEYHEQCNVISEPLDNEQEQPDVTHDRHIYLTSSYSPAPIYLQHGDQITVPFTKSYHTMNSSNSTPKKQHHPPQPARKPVRQIRPLQVPETALSNTRQRSSSVSSVNSSYGPKRQKPNNRDILTDDEKRVNHIASEQKRRNTIRLGFKELTDIIPTLKNINNSKSTILFKAVEYIKHLDKRNRGLREKISTLQVRMNVEGRMVQQQQQHQHQQRKYAHYQQQQQQKAALADAHQFSHLPANAVSALMAHKNQQKQLEALQEQLRLQQQLLAKHNILPEHLTSPPSPPPMQTSSSSSTKPSSFANHLYSSNAHNSYNSISIPSSRSSNSDDNDHVIIPHHSH</sequence>
<feature type="compositionally biased region" description="Low complexity" evidence="7">
    <location>
        <begin position="373"/>
        <end position="384"/>
    </location>
</feature>
<evidence type="ECO:0000256" key="7">
    <source>
        <dbReference type="SAM" id="MobiDB-lite"/>
    </source>
</evidence>
<evidence type="ECO:0000256" key="5">
    <source>
        <dbReference type="ARBA" id="ARBA00023242"/>
    </source>
</evidence>
<dbReference type="Proteomes" id="UP000469890">
    <property type="component" value="Unassembled WGS sequence"/>
</dbReference>
<feature type="region of interest" description="Disordered" evidence="7">
    <location>
        <begin position="1"/>
        <end position="32"/>
    </location>
</feature>
<feature type="compositionally biased region" description="Low complexity" evidence="7">
    <location>
        <begin position="396"/>
        <end position="411"/>
    </location>
</feature>
<accession>A0A8H4F484</accession>
<evidence type="ECO:0000259" key="8">
    <source>
        <dbReference type="PROSITE" id="PS50888"/>
    </source>
</evidence>
<protein>
    <recommendedName>
        <fullName evidence="8">BHLH domain-containing protein</fullName>
    </recommendedName>
</protein>
<organism evidence="9 10">
    <name type="scientific">Mucor circinelloides f. lusitanicus</name>
    <name type="common">Mucor racemosus var. lusitanicus</name>
    <dbReference type="NCBI Taxonomy" id="29924"/>
    <lineage>
        <taxon>Eukaryota</taxon>
        <taxon>Fungi</taxon>
        <taxon>Fungi incertae sedis</taxon>
        <taxon>Mucoromycota</taxon>
        <taxon>Mucoromycotina</taxon>
        <taxon>Mucoromycetes</taxon>
        <taxon>Mucorales</taxon>
        <taxon>Mucorineae</taxon>
        <taxon>Mucoraceae</taxon>
        <taxon>Mucor</taxon>
    </lineage>
</organism>
<keyword evidence="5" id="KW-0539">Nucleus</keyword>
<dbReference type="InterPro" id="IPR052207">
    <property type="entry name" value="Max-like/E-box_TFs"/>
</dbReference>
<feature type="compositionally biased region" description="Polar residues" evidence="7">
    <location>
        <begin position="139"/>
        <end position="149"/>
    </location>
</feature>
<dbReference type="GO" id="GO:0005634">
    <property type="term" value="C:nucleus"/>
    <property type="evidence" value="ECO:0007669"/>
    <property type="project" value="UniProtKB-SubCell"/>
</dbReference>
<evidence type="ECO:0000313" key="9">
    <source>
        <dbReference type="EMBL" id="KAF1805682.1"/>
    </source>
</evidence>
<feature type="coiled-coil region" evidence="6">
    <location>
        <begin position="258"/>
        <end position="359"/>
    </location>
</feature>
<keyword evidence="3" id="KW-0238">DNA-binding</keyword>
<keyword evidence="2" id="KW-0805">Transcription regulation</keyword>
<dbReference type="Gene3D" id="4.10.280.10">
    <property type="entry name" value="Helix-loop-helix DNA-binding domain"/>
    <property type="match status" value="1"/>
</dbReference>
<evidence type="ECO:0000256" key="2">
    <source>
        <dbReference type="ARBA" id="ARBA00023015"/>
    </source>
</evidence>
<dbReference type="SMART" id="SM00353">
    <property type="entry name" value="HLH"/>
    <property type="match status" value="1"/>
</dbReference>
<comment type="caution">
    <text evidence="9">The sequence shown here is derived from an EMBL/GenBank/DDBJ whole genome shotgun (WGS) entry which is preliminary data.</text>
</comment>
<dbReference type="GO" id="GO:0000981">
    <property type="term" value="F:DNA-binding transcription factor activity, RNA polymerase II-specific"/>
    <property type="evidence" value="ECO:0007669"/>
    <property type="project" value="TreeGrafter"/>
</dbReference>
<evidence type="ECO:0000256" key="1">
    <source>
        <dbReference type="ARBA" id="ARBA00004123"/>
    </source>
</evidence>
<dbReference type="AlphaFoldDB" id="A0A8H4F484"/>
<feature type="compositionally biased region" description="Basic and acidic residues" evidence="7">
    <location>
        <begin position="201"/>
        <end position="217"/>
    </location>
</feature>
<evidence type="ECO:0000313" key="10">
    <source>
        <dbReference type="Proteomes" id="UP000469890"/>
    </source>
</evidence>
<comment type="subcellular location">
    <subcellularLocation>
        <location evidence="1">Nucleus</location>
    </subcellularLocation>
</comment>
<feature type="compositionally biased region" description="Polar residues" evidence="7">
    <location>
        <begin position="385"/>
        <end position="395"/>
    </location>
</feature>
<name>A0A8H4F484_MUCCL</name>
<feature type="region of interest" description="Disordered" evidence="7">
    <location>
        <begin position="139"/>
        <end position="217"/>
    </location>
</feature>
<dbReference type="GO" id="GO:0000978">
    <property type="term" value="F:RNA polymerase II cis-regulatory region sequence-specific DNA binding"/>
    <property type="evidence" value="ECO:0007669"/>
    <property type="project" value="TreeGrafter"/>
</dbReference>
<evidence type="ECO:0000256" key="6">
    <source>
        <dbReference type="SAM" id="Coils"/>
    </source>
</evidence>
<dbReference type="InterPro" id="IPR011598">
    <property type="entry name" value="bHLH_dom"/>
</dbReference>
<gene>
    <name evidence="9" type="ORF">FB192DRAFT_1434058</name>
</gene>
<dbReference type="PANTHER" id="PTHR15741">
    <property type="entry name" value="BASIC HELIX-LOOP-HELIX ZIP TRANSCRIPTION FACTOR"/>
    <property type="match status" value="1"/>
</dbReference>
<keyword evidence="4" id="KW-0804">Transcription</keyword>
<dbReference type="InterPro" id="IPR036638">
    <property type="entry name" value="HLH_DNA-bd_sf"/>
</dbReference>
<dbReference type="SUPFAM" id="SSF47459">
    <property type="entry name" value="HLH, helix-loop-helix DNA-binding domain"/>
    <property type="match status" value="1"/>
</dbReference>